<reference evidence="1 2" key="1">
    <citation type="submission" date="2013-03" db="EMBL/GenBank/DDBJ databases">
        <title>Assembly of a new bacterial strain Brevibacillus borstelensis AK1.</title>
        <authorList>
            <person name="Rajan I."/>
            <person name="PoliReddy D."/>
            <person name="Sugumar T."/>
            <person name="Rathinam K."/>
            <person name="Alqarawi S."/>
            <person name="Khalil A.B."/>
            <person name="Sivakumar N."/>
        </authorList>
    </citation>
    <scope>NUCLEOTIDE SEQUENCE [LARGE SCALE GENOMIC DNA]</scope>
    <source>
        <strain evidence="1 2">AK1</strain>
    </source>
</reference>
<evidence type="ECO:0000313" key="2">
    <source>
        <dbReference type="Proteomes" id="UP000012081"/>
    </source>
</evidence>
<dbReference type="PATRIC" id="fig|1300222.3.peg.2781"/>
<name>M8DGR7_9BACL</name>
<protein>
    <submittedName>
        <fullName evidence="1">Two-component hybrid sensor and regulator</fullName>
    </submittedName>
</protein>
<accession>M8DGR7</accession>
<sequence>MMKRPSRKDGLFNFQLAVTRFGIMKRARGRKIMIPISVHETQQSVEDDGVGMDDVLLQRILDRKADGRSGVGLINTDRR</sequence>
<keyword evidence="2" id="KW-1185">Reference proteome</keyword>
<dbReference type="STRING" id="1300222.I532_13284"/>
<proteinExistence type="predicted"/>
<dbReference type="Proteomes" id="UP000012081">
    <property type="component" value="Unassembled WGS sequence"/>
</dbReference>
<dbReference type="AlphaFoldDB" id="M8DGR7"/>
<comment type="caution">
    <text evidence="1">The sequence shown here is derived from an EMBL/GenBank/DDBJ whole genome shotgun (WGS) entry which is preliminary data.</text>
</comment>
<gene>
    <name evidence="1" type="ORF">I532_13284</name>
</gene>
<evidence type="ECO:0000313" key="1">
    <source>
        <dbReference type="EMBL" id="EMT52632.1"/>
    </source>
</evidence>
<organism evidence="1 2">
    <name type="scientific">Brevibacillus borstelensis AK1</name>
    <dbReference type="NCBI Taxonomy" id="1300222"/>
    <lineage>
        <taxon>Bacteria</taxon>
        <taxon>Bacillati</taxon>
        <taxon>Bacillota</taxon>
        <taxon>Bacilli</taxon>
        <taxon>Bacillales</taxon>
        <taxon>Paenibacillaceae</taxon>
        <taxon>Brevibacillus</taxon>
    </lineage>
</organism>
<dbReference type="EMBL" id="APBN01000004">
    <property type="protein sequence ID" value="EMT52632.1"/>
    <property type="molecule type" value="Genomic_DNA"/>
</dbReference>